<dbReference type="Proteomes" id="UP000514509">
    <property type="component" value="Chromosome"/>
</dbReference>
<gene>
    <name evidence="1" type="ORF">HUW48_02235</name>
</gene>
<organism evidence="1 2">
    <name type="scientific">Adhaeribacter radiodurans</name>
    <dbReference type="NCBI Taxonomy" id="2745197"/>
    <lineage>
        <taxon>Bacteria</taxon>
        <taxon>Pseudomonadati</taxon>
        <taxon>Bacteroidota</taxon>
        <taxon>Cytophagia</taxon>
        <taxon>Cytophagales</taxon>
        <taxon>Hymenobacteraceae</taxon>
        <taxon>Adhaeribacter</taxon>
    </lineage>
</organism>
<keyword evidence="2" id="KW-1185">Reference proteome</keyword>
<evidence type="ECO:0000313" key="1">
    <source>
        <dbReference type="EMBL" id="QMU26923.1"/>
    </source>
</evidence>
<reference evidence="1 2" key="1">
    <citation type="submission" date="2020-06" db="EMBL/GenBank/DDBJ databases">
        <authorList>
            <person name="Hwang Y.J."/>
        </authorList>
    </citation>
    <scope>NUCLEOTIDE SEQUENCE [LARGE SCALE GENOMIC DNA]</scope>
    <source>
        <strain evidence="1 2">KUDC8001</strain>
    </source>
</reference>
<proteinExistence type="predicted"/>
<dbReference type="KEGG" id="add:HUW48_02235"/>
<evidence type="ECO:0008006" key="3">
    <source>
        <dbReference type="Google" id="ProtNLM"/>
    </source>
</evidence>
<dbReference type="AlphaFoldDB" id="A0A7L7L2D9"/>
<protein>
    <recommendedName>
        <fullName evidence="3">Thioredoxin family protein</fullName>
    </recommendedName>
</protein>
<accession>A0A7L7L2D9</accession>
<dbReference type="EMBL" id="CP055153">
    <property type="protein sequence ID" value="QMU26923.1"/>
    <property type="molecule type" value="Genomic_DNA"/>
</dbReference>
<dbReference type="RefSeq" id="WP_182414125.1">
    <property type="nucleotide sequence ID" value="NZ_CP055153.1"/>
</dbReference>
<sequence>MVPATSNLAMQAFIEQACALHNYDQLKTYGISIRPDILIKGKVIIKHQGNNFNCKNDPDTIKIRLKELLLL</sequence>
<evidence type="ECO:0000313" key="2">
    <source>
        <dbReference type="Proteomes" id="UP000514509"/>
    </source>
</evidence>
<name>A0A7L7L2D9_9BACT</name>
<reference evidence="1 2" key="2">
    <citation type="submission" date="2020-08" db="EMBL/GenBank/DDBJ databases">
        <title>Adhaeribacter dokdonensis sp. nov., isolated from the rhizosphere of Elymus tsukushiensis, a plant native to the Dokdo Islands, Republic of Korea.</title>
        <authorList>
            <person name="Ghim S.Y."/>
        </authorList>
    </citation>
    <scope>NUCLEOTIDE SEQUENCE [LARGE SCALE GENOMIC DNA]</scope>
    <source>
        <strain evidence="1 2">KUDC8001</strain>
    </source>
</reference>